<protein>
    <recommendedName>
        <fullName evidence="3">BTB domain-containing protein</fullName>
    </recommendedName>
</protein>
<dbReference type="SUPFAM" id="SSF54695">
    <property type="entry name" value="POZ domain"/>
    <property type="match status" value="1"/>
</dbReference>
<gene>
    <name evidence="1" type="ORF">EAE98_009970</name>
</gene>
<evidence type="ECO:0000313" key="1">
    <source>
        <dbReference type="EMBL" id="KAF7917942.1"/>
    </source>
</evidence>
<dbReference type="GeneID" id="62236741"/>
<evidence type="ECO:0000313" key="2">
    <source>
        <dbReference type="Proteomes" id="UP000783213"/>
    </source>
</evidence>
<evidence type="ECO:0008006" key="3">
    <source>
        <dbReference type="Google" id="ProtNLM"/>
    </source>
</evidence>
<comment type="caution">
    <text evidence="1">The sequence shown here is derived from an EMBL/GenBank/DDBJ whole genome shotgun (WGS) entry which is preliminary data.</text>
</comment>
<reference evidence="1 2" key="1">
    <citation type="journal article" date="2020" name="Genome Biol. Evol.">
        <title>Comparative genomics of Sclerotiniaceae.</title>
        <authorList>
            <person name="Valero Jimenez C.A."/>
            <person name="Steentjes M."/>
            <person name="Scholten O.E."/>
            <person name="Van Kan J.A.L."/>
        </authorList>
    </citation>
    <scope>NUCLEOTIDE SEQUENCE [LARGE SCALE GENOMIC DNA]</scope>
    <source>
        <strain evidence="1 2">B1</strain>
    </source>
</reference>
<dbReference type="CDD" id="cd18186">
    <property type="entry name" value="BTB_POZ_ZBTB_KLHL-like"/>
    <property type="match status" value="1"/>
</dbReference>
<accession>A0ABQ7IA02</accession>
<dbReference type="InterPro" id="IPR011333">
    <property type="entry name" value="SKP1/BTB/POZ_sf"/>
</dbReference>
<sequence length="251" mass="28319">MTSKVTLNLKAFCKVFTIVIGRNMPDRTTMVKVSVPLLAAQSFYFKTASSQPWIGGESTIEFPDVSCSTFEIFMVWLNTGHIKNAGTLRHNVGPDHWPRKPLTEQLSEDWDQLISCYLMADYIQAPRYTNHIMNALIETLKKFEWVPVDDDFPLEPLCNSCIKTVNIVWTETVATSPLRNLILDTLGLTNHAPQNMTETLFLASPAPETLGDSLTVPEDFLKSLQLHTQVQSPWGAPKSAYHIEEKLPRPN</sequence>
<dbReference type="Proteomes" id="UP000783213">
    <property type="component" value="Unassembled WGS sequence"/>
</dbReference>
<dbReference type="RefSeq" id="XP_038806054.1">
    <property type="nucleotide sequence ID" value="XM_038957591.1"/>
</dbReference>
<dbReference type="EMBL" id="RCSX01000032">
    <property type="protein sequence ID" value="KAF7917942.1"/>
    <property type="molecule type" value="Genomic_DNA"/>
</dbReference>
<proteinExistence type="predicted"/>
<organism evidence="1 2">
    <name type="scientific">Botrytis deweyae</name>
    <dbReference type="NCBI Taxonomy" id="2478750"/>
    <lineage>
        <taxon>Eukaryota</taxon>
        <taxon>Fungi</taxon>
        <taxon>Dikarya</taxon>
        <taxon>Ascomycota</taxon>
        <taxon>Pezizomycotina</taxon>
        <taxon>Leotiomycetes</taxon>
        <taxon>Helotiales</taxon>
        <taxon>Sclerotiniaceae</taxon>
        <taxon>Botrytis</taxon>
    </lineage>
</organism>
<name>A0ABQ7IA02_9HELO</name>
<keyword evidence="2" id="KW-1185">Reference proteome</keyword>
<dbReference type="Gene3D" id="3.30.710.10">
    <property type="entry name" value="Potassium Channel Kv1.1, Chain A"/>
    <property type="match status" value="1"/>
</dbReference>